<evidence type="ECO:0000313" key="7">
    <source>
        <dbReference type="EMBL" id="MCR6547153.1"/>
    </source>
</evidence>
<dbReference type="Proteomes" id="UP001524944">
    <property type="component" value="Unassembled WGS sequence"/>
</dbReference>
<comment type="caution">
    <text evidence="7">The sequence shown here is derived from an EMBL/GenBank/DDBJ whole genome shotgun (WGS) entry which is preliminary data.</text>
</comment>
<keyword evidence="2" id="KW-1003">Cell membrane</keyword>
<evidence type="ECO:0000256" key="5">
    <source>
        <dbReference type="ARBA" id="ARBA00023136"/>
    </source>
</evidence>
<evidence type="ECO:0000256" key="3">
    <source>
        <dbReference type="ARBA" id="ARBA00022692"/>
    </source>
</evidence>
<reference evidence="7 8" key="1">
    <citation type="submission" date="2022-08" db="EMBL/GenBank/DDBJ databases">
        <title>Proteogenomics of the novel Dehalobacterium formicoaceticum strain EZ94 highlights a key role of methyltransferases during anaerobic dichloromethane degradation.</title>
        <authorList>
            <person name="Wasmund K."/>
        </authorList>
    </citation>
    <scope>NUCLEOTIDE SEQUENCE [LARGE SCALE GENOMIC DNA]</scope>
    <source>
        <strain evidence="7 8">EZ94</strain>
    </source>
</reference>
<dbReference type="InterPro" id="IPR005598">
    <property type="entry name" value="ATP_synth_I"/>
</dbReference>
<dbReference type="RefSeq" id="WP_257914273.1">
    <property type="nucleotide sequence ID" value="NZ_JANPWE010000019.1"/>
</dbReference>
<evidence type="ECO:0000256" key="4">
    <source>
        <dbReference type="ARBA" id="ARBA00022989"/>
    </source>
</evidence>
<feature type="transmembrane region" description="Helical" evidence="6">
    <location>
        <begin position="12"/>
        <end position="32"/>
    </location>
</feature>
<feature type="transmembrane region" description="Helical" evidence="6">
    <location>
        <begin position="81"/>
        <end position="100"/>
    </location>
</feature>
<sequence length="124" mass="13607">MIPEEKINQEIKSMTLCVAGLSFILTGVFVLMDKFSLSVLLGIAVGSAASVGNFMLNIYTAKFSAKHDQKQASSIVILSKVIRIFLMGVIAYVILLIPLLHDMSGIVALFFPQISRAILYITKR</sequence>
<keyword evidence="4 6" id="KW-1133">Transmembrane helix</keyword>
<accession>A0ABT1Y8C8</accession>
<evidence type="ECO:0000256" key="2">
    <source>
        <dbReference type="ARBA" id="ARBA00022475"/>
    </source>
</evidence>
<evidence type="ECO:0000256" key="6">
    <source>
        <dbReference type="SAM" id="Phobius"/>
    </source>
</evidence>
<proteinExistence type="predicted"/>
<evidence type="ECO:0000256" key="1">
    <source>
        <dbReference type="ARBA" id="ARBA00004651"/>
    </source>
</evidence>
<keyword evidence="5 6" id="KW-0472">Membrane</keyword>
<evidence type="ECO:0000313" key="8">
    <source>
        <dbReference type="Proteomes" id="UP001524944"/>
    </source>
</evidence>
<keyword evidence="3 6" id="KW-0812">Transmembrane</keyword>
<feature type="transmembrane region" description="Helical" evidence="6">
    <location>
        <begin position="38"/>
        <end position="60"/>
    </location>
</feature>
<protein>
    <submittedName>
        <fullName evidence="7">ATP synthase subunit I</fullName>
    </submittedName>
</protein>
<gene>
    <name evidence="7" type="ORF">NVS47_16825</name>
</gene>
<dbReference type="EMBL" id="JANPWE010000019">
    <property type="protein sequence ID" value="MCR6547153.1"/>
    <property type="molecule type" value="Genomic_DNA"/>
</dbReference>
<keyword evidence="8" id="KW-1185">Reference proteome</keyword>
<name>A0ABT1Y8C8_9FIRM</name>
<comment type="subcellular location">
    <subcellularLocation>
        <location evidence="1">Cell membrane</location>
        <topology evidence="1">Multi-pass membrane protein</topology>
    </subcellularLocation>
</comment>
<dbReference type="Pfam" id="PF03899">
    <property type="entry name" value="ATP-synt_I"/>
    <property type="match status" value="1"/>
</dbReference>
<organism evidence="7 8">
    <name type="scientific">Dehalobacterium formicoaceticum</name>
    <dbReference type="NCBI Taxonomy" id="51515"/>
    <lineage>
        <taxon>Bacteria</taxon>
        <taxon>Bacillati</taxon>
        <taxon>Bacillota</taxon>
        <taxon>Clostridia</taxon>
        <taxon>Eubacteriales</taxon>
        <taxon>Peptococcaceae</taxon>
        <taxon>Dehalobacterium</taxon>
    </lineage>
</organism>